<dbReference type="AlphaFoldDB" id="A0A0E9T7P3"/>
<protein>
    <submittedName>
        <fullName evidence="1">Uncharacterized protein</fullName>
    </submittedName>
</protein>
<dbReference type="EMBL" id="GBXM01058906">
    <property type="protein sequence ID" value="JAH49671.1"/>
    <property type="molecule type" value="Transcribed_RNA"/>
</dbReference>
<reference evidence="1" key="2">
    <citation type="journal article" date="2015" name="Fish Shellfish Immunol.">
        <title>Early steps in the European eel (Anguilla anguilla)-Vibrio vulnificus interaction in the gills: Role of the RtxA13 toxin.</title>
        <authorList>
            <person name="Callol A."/>
            <person name="Pajuelo D."/>
            <person name="Ebbesson L."/>
            <person name="Teles M."/>
            <person name="MacKenzie S."/>
            <person name="Amaro C."/>
        </authorList>
    </citation>
    <scope>NUCLEOTIDE SEQUENCE</scope>
</reference>
<sequence>MRLLTDWVKPLALCSEIAFDKSWEMI</sequence>
<accession>A0A0E9T7P3</accession>
<name>A0A0E9T7P3_ANGAN</name>
<organism evidence="1">
    <name type="scientific">Anguilla anguilla</name>
    <name type="common">European freshwater eel</name>
    <name type="synonym">Muraena anguilla</name>
    <dbReference type="NCBI Taxonomy" id="7936"/>
    <lineage>
        <taxon>Eukaryota</taxon>
        <taxon>Metazoa</taxon>
        <taxon>Chordata</taxon>
        <taxon>Craniata</taxon>
        <taxon>Vertebrata</taxon>
        <taxon>Euteleostomi</taxon>
        <taxon>Actinopterygii</taxon>
        <taxon>Neopterygii</taxon>
        <taxon>Teleostei</taxon>
        <taxon>Anguilliformes</taxon>
        <taxon>Anguillidae</taxon>
        <taxon>Anguilla</taxon>
    </lineage>
</organism>
<proteinExistence type="predicted"/>
<reference evidence="1" key="1">
    <citation type="submission" date="2014-11" db="EMBL/GenBank/DDBJ databases">
        <authorList>
            <person name="Amaro Gonzalez C."/>
        </authorList>
    </citation>
    <scope>NUCLEOTIDE SEQUENCE</scope>
</reference>
<evidence type="ECO:0000313" key="1">
    <source>
        <dbReference type="EMBL" id="JAH49671.1"/>
    </source>
</evidence>